<comment type="caution">
    <text evidence="2">The sequence shown here is derived from an EMBL/GenBank/DDBJ whole genome shotgun (WGS) entry which is preliminary data.</text>
</comment>
<reference evidence="2" key="1">
    <citation type="submission" date="2019-08" db="EMBL/GenBank/DDBJ databases">
        <title>The improved chromosome-level genome for the pearl oyster Pinctada fucata martensii using PacBio sequencing and Hi-C.</title>
        <authorList>
            <person name="Zheng Z."/>
        </authorList>
    </citation>
    <scope>NUCLEOTIDE SEQUENCE</scope>
    <source>
        <strain evidence="2">ZZ-2019</strain>
        <tissue evidence="2">Adductor muscle</tissue>
    </source>
</reference>
<dbReference type="AlphaFoldDB" id="A0AA88YCC9"/>
<dbReference type="PANTHER" id="PTHR17008">
    <property type="entry name" value="MEIOSIS-EXPRESSED GENE 1 PROTEIN"/>
    <property type="match status" value="1"/>
</dbReference>
<proteinExistence type="inferred from homology"/>
<evidence type="ECO:0008006" key="4">
    <source>
        <dbReference type="Google" id="ProtNLM"/>
    </source>
</evidence>
<organism evidence="2 3">
    <name type="scientific">Pinctada imbricata</name>
    <name type="common">Atlantic pearl-oyster</name>
    <name type="synonym">Pinctada martensii</name>
    <dbReference type="NCBI Taxonomy" id="66713"/>
    <lineage>
        <taxon>Eukaryota</taxon>
        <taxon>Metazoa</taxon>
        <taxon>Spiralia</taxon>
        <taxon>Lophotrochozoa</taxon>
        <taxon>Mollusca</taxon>
        <taxon>Bivalvia</taxon>
        <taxon>Autobranchia</taxon>
        <taxon>Pteriomorphia</taxon>
        <taxon>Pterioida</taxon>
        <taxon>Pterioidea</taxon>
        <taxon>Pteriidae</taxon>
        <taxon>Pinctada</taxon>
    </lineage>
</organism>
<evidence type="ECO:0000313" key="3">
    <source>
        <dbReference type="Proteomes" id="UP001186944"/>
    </source>
</evidence>
<evidence type="ECO:0000313" key="2">
    <source>
        <dbReference type="EMBL" id="KAK3102248.1"/>
    </source>
</evidence>
<dbReference type="Proteomes" id="UP001186944">
    <property type="component" value="Unassembled WGS sequence"/>
</dbReference>
<name>A0AA88YCC9_PINIB</name>
<dbReference type="GO" id="GO:0005634">
    <property type="term" value="C:nucleus"/>
    <property type="evidence" value="ECO:0007669"/>
    <property type="project" value="InterPro"/>
</dbReference>
<keyword evidence="3" id="KW-1185">Reference proteome</keyword>
<accession>A0AA88YCC9</accession>
<evidence type="ECO:0000256" key="1">
    <source>
        <dbReference type="ARBA" id="ARBA00008514"/>
    </source>
</evidence>
<protein>
    <recommendedName>
        <fullName evidence="4">Meiosis expressed gene 1 protein homolog</fullName>
    </recommendedName>
</protein>
<sequence length="93" mass="11197">MATVQTPMEPCGMVRPKSWDDKVEEAYRFQLAGYRDEREYAHLTQANVERWPHNGYIKKLIRKDGCWYYFNKTRECSEKDVSKCKLYSYSQDK</sequence>
<gene>
    <name evidence="2" type="ORF">FSP39_009882</name>
</gene>
<dbReference type="InterPro" id="IPR020186">
    <property type="entry name" value="Meiosis-expressed_gene_1"/>
</dbReference>
<dbReference type="EMBL" id="VSWD01000005">
    <property type="protein sequence ID" value="KAK3102248.1"/>
    <property type="molecule type" value="Genomic_DNA"/>
</dbReference>
<dbReference type="Pfam" id="PF15163">
    <property type="entry name" value="Meiosis_expr"/>
    <property type="match status" value="1"/>
</dbReference>
<comment type="similarity">
    <text evidence="1">Belongs to the MEIG1 family.</text>
</comment>
<dbReference type="PANTHER" id="PTHR17008:SF1">
    <property type="entry name" value="MEIOSIS EXPRESSED GENE 1 PROTEIN HOMOLOG"/>
    <property type="match status" value="1"/>
</dbReference>